<dbReference type="Gene3D" id="3.40.50.1820">
    <property type="entry name" value="alpha/beta hydrolase"/>
    <property type="match status" value="1"/>
</dbReference>
<feature type="region of interest" description="Disordered" evidence="1">
    <location>
        <begin position="244"/>
        <end position="265"/>
    </location>
</feature>
<dbReference type="GO" id="GO:0006629">
    <property type="term" value="P:lipid metabolic process"/>
    <property type="evidence" value="ECO:0007669"/>
    <property type="project" value="InterPro"/>
</dbReference>
<feature type="compositionally biased region" description="Acidic residues" evidence="1">
    <location>
        <begin position="251"/>
        <end position="260"/>
    </location>
</feature>
<dbReference type="InterPro" id="IPR029058">
    <property type="entry name" value="AB_hydrolase_fold"/>
</dbReference>
<evidence type="ECO:0000259" key="2">
    <source>
        <dbReference type="Pfam" id="PF01764"/>
    </source>
</evidence>
<dbReference type="CDD" id="cd00519">
    <property type="entry name" value="Lipase_3"/>
    <property type="match status" value="1"/>
</dbReference>
<reference evidence="3 4" key="1">
    <citation type="submission" date="2020-04" db="EMBL/GenBank/DDBJ databases">
        <title>Plant Genome Project.</title>
        <authorList>
            <person name="Zhang R.-G."/>
        </authorList>
    </citation>
    <scope>NUCLEOTIDE SEQUENCE [LARGE SCALE GENOMIC DNA]</scope>
    <source>
        <strain evidence="3">YNK0</strain>
        <tissue evidence="3">Leaf</tissue>
    </source>
</reference>
<name>A0A835DQK0_TETSI</name>
<comment type="caution">
    <text evidence="3">The sequence shown here is derived from an EMBL/GenBank/DDBJ whole genome shotgun (WGS) entry which is preliminary data.</text>
</comment>
<feature type="domain" description="Fungal lipase-type" evidence="2">
    <location>
        <begin position="527"/>
        <end position="664"/>
    </location>
</feature>
<dbReference type="SUPFAM" id="SSF53474">
    <property type="entry name" value="alpha/beta-Hydrolases"/>
    <property type="match status" value="1"/>
</dbReference>
<feature type="region of interest" description="Disordered" evidence="1">
    <location>
        <begin position="288"/>
        <end position="318"/>
    </location>
</feature>
<dbReference type="Proteomes" id="UP000655225">
    <property type="component" value="Unassembled WGS sequence"/>
</dbReference>
<evidence type="ECO:0000313" key="4">
    <source>
        <dbReference type="Proteomes" id="UP000655225"/>
    </source>
</evidence>
<dbReference type="EMBL" id="JABCRI010000001">
    <property type="protein sequence ID" value="KAF8412128.1"/>
    <property type="molecule type" value="Genomic_DNA"/>
</dbReference>
<dbReference type="Pfam" id="PF01764">
    <property type="entry name" value="Lipase_3"/>
    <property type="match status" value="1"/>
</dbReference>
<dbReference type="PANTHER" id="PTHR46483">
    <property type="entry name" value="PHOSPHOLIPASE A1 PLIP2, CHLOROPLASTIC"/>
    <property type="match status" value="1"/>
</dbReference>
<gene>
    <name evidence="3" type="ORF">HHK36_000084</name>
</gene>
<accession>A0A835DQK0</accession>
<keyword evidence="4" id="KW-1185">Reference proteome</keyword>
<dbReference type="OrthoDB" id="438440at2759"/>
<dbReference type="OMA" id="IFIIQPD"/>
<dbReference type="AlphaFoldDB" id="A0A835DQK0"/>
<protein>
    <recommendedName>
        <fullName evidence="2">Fungal lipase-type domain-containing protein</fullName>
    </recommendedName>
</protein>
<organism evidence="3 4">
    <name type="scientific">Tetracentron sinense</name>
    <name type="common">Spur-leaf</name>
    <dbReference type="NCBI Taxonomy" id="13715"/>
    <lineage>
        <taxon>Eukaryota</taxon>
        <taxon>Viridiplantae</taxon>
        <taxon>Streptophyta</taxon>
        <taxon>Embryophyta</taxon>
        <taxon>Tracheophyta</taxon>
        <taxon>Spermatophyta</taxon>
        <taxon>Magnoliopsida</taxon>
        <taxon>Trochodendrales</taxon>
        <taxon>Trochodendraceae</taxon>
        <taxon>Tetracentron</taxon>
    </lineage>
</organism>
<sequence length="832" mass="92886">MLVVRTKNWVANAFRTGEDPVQLPLVQCEIIRSIDGTVPALIRFVLRSLRIFLIQYRRFIREKRSAPSVGPLSKKRSEEQIDSFSWFLDCEDGDLQVGEEILRLERSRAPSKSTASVFGFPGHLDREKGISSLANKDPCTLRQTMACTSVSISTSPIIASTKDIFKEYNSLRRSYSGKDICDRADLRRSYSDPHIRCSLNCIRGASAEPKLSNSRSIGKFPFQLSGSILPTSVRSFLFDPETSKEMKLVENPEESDEAEEGKETDKRANWVERLLELRSYWKNRQQKENIDIDGDGDDDEGGCEVDYSSSSSSSEEEEVRFDRESFPRLLVRVPWSDTKLYSQLAFLCNMAYVISELKAEDLRKHYDLRFVTSSLEKKAEAIAIKEKLHHDSTRLPVASATDSSLEKAVQKRLTRPSVAYEIAASAASYVQSRAKGLLSLGSEPHLEDDADEELYGNGECPREEGGYSPSRVYKSEVAAFVAASTMTAVVAAEETAKLEAARDLRSLHSSPCEWFICDDPSTYTRCFVIQGSDSLASWQANLFFEPTKFEGTDVLVHRGIYEAAKGIYEQFLPEILNHLKKFGERAKLQFTGHSLGGSLSLLVNLMLLARGAVKASTLLPVVTFGSPFVFCGGQRILDELGLDESHIHCVMMHRDIVPRAFSCNYPNHVAQVLKRLSGAFRSHPCLNNNKLLYSPMGKLFILQPDGMSSPPHPLLPAGSALYALEKTKCGSQLAFTSALKAFLNLPHPLVTLSDPTAYGSEGTILRDHDSSNYLKAMNGVLRQHTKLVARRSRKQRLNLWPLLVTSPSSHLWSHESNMENPSLAKKEVVTGV</sequence>
<dbReference type="InterPro" id="IPR002921">
    <property type="entry name" value="Fungal_lipase-type"/>
</dbReference>
<dbReference type="GO" id="GO:0008970">
    <property type="term" value="F:phospholipase A1 activity"/>
    <property type="evidence" value="ECO:0007669"/>
    <property type="project" value="InterPro"/>
</dbReference>
<dbReference type="InterPro" id="IPR043367">
    <property type="entry name" value="PLIP1/2/3"/>
</dbReference>
<evidence type="ECO:0000256" key="1">
    <source>
        <dbReference type="SAM" id="MobiDB-lite"/>
    </source>
</evidence>
<proteinExistence type="predicted"/>
<feature type="compositionally biased region" description="Acidic residues" evidence="1">
    <location>
        <begin position="291"/>
        <end position="303"/>
    </location>
</feature>
<dbReference type="PANTHER" id="PTHR46483:SF1">
    <property type="entry name" value="PHOSPHOLIPASE A1 PLIP1, CHLOROPLASTIC"/>
    <property type="match status" value="1"/>
</dbReference>
<evidence type="ECO:0000313" key="3">
    <source>
        <dbReference type="EMBL" id="KAF8412128.1"/>
    </source>
</evidence>